<gene>
    <name evidence="1" type="ORF">LCGC14_2439390</name>
</gene>
<dbReference type="EMBL" id="LAZR01037498">
    <property type="protein sequence ID" value="KKL22041.1"/>
    <property type="molecule type" value="Genomic_DNA"/>
</dbReference>
<accession>A0A0F9DWF6</accession>
<reference evidence="1" key="1">
    <citation type="journal article" date="2015" name="Nature">
        <title>Complex archaea that bridge the gap between prokaryotes and eukaryotes.</title>
        <authorList>
            <person name="Spang A."/>
            <person name="Saw J.H."/>
            <person name="Jorgensen S.L."/>
            <person name="Zaremba-Niedzwiedzka K."/>
            <person name="Martijn J."/>
            <person name="Lind A.E."/>
            <person name="van Eijk R."/>
            <person name="Schleper C."/>
            <person name="Guy L."/>
            <person name="Ettema T.J."/>
        </authorList>
    </citation>
    <scope>NUCLEOTIDE SEQUENCE</scope>
</reference>
<name>A0A0F9DWF6_9ZZZZ</name>
<dbReference type="AlphaFoldDB" id="A0A0F9DWF6"/>
<organism evidence="1">
    <name type="scientific">marine sediment metagenome</name>
    <dbReference type="NCBI Taxonomy" id="412755"/>
    <lineage>
        <taxon>unclassified sequences</taxon>
        <taxon>metagenomes</taxon>
        <taxon>ecological metagenomes</taxon>
    </lineage>
</organism>
<sequence>YKMDIAGRKICDHYVGIPAINYILENCPRCLGKGEYGGFSPSDKGDIPMVAGPEYLAQSLKKVLLENKRSSGYGFDFDVLRGIGDKESLQTIKREVKRCILYLKNAQQVNKKRGIVYSTNEEIYGVKITYTI</sequence>
<proteinExistence type="predicted"/>
<feature type="non-terminal residue" evidence="1">
    <location>
        <position position="1"/>
    </location>
</feature>
<comment type="caution">
    <text evidence="1">The sequence shown here is derived from an EMBL/GenBank/DDBJ whole genome shotgun (WGS) entry which is preliminary data.</text>
</comment>
<protein>
    <submittedName>
        <fullName evidence="1">Uncharacterized protein</fullName>
    </submittedName>
</protein>
<evidence type="ECO:0000313" key="1">
    <source>
        <dbReference type="EMBL" id="KKL22041.1"/>
    </source>
</evidence>